<gene>
    <name evidence="11" type="ORF">ENT37_13850</name>
</gene>
<dbReference type="Gene3D" id="4.10.260.20">
    <property type="entry name" value="Iron hydrogenase, small subunit"/>
    <property type="match status" value="1"/>
</dbReference>
<dbReference type="NCBIfam" id="NF040763">
    <property type="entry name" value="FeFe_hydrog_A6"/>
    <property type="match status" value="1"/>
</dbReference>
<dbReference type="InterPro" id="IPR019574">
    <property type="entry name" value="NADH_UbQ_OxRdtase_Gsu_4Fe4S-bd"/>
</dbReference>
<accession>A0A7C4KJQ2</accession>
<evidence type="ECO:0000259" key="10">
    <source>
        <dbReference type="PROSITE" id="PS51839"/>
    </source>
</evidence>
<reference evidence="11" key="1">
    <citation type="journal article" date="2020" name="mSystems">
        <title>Genome- and Community-Level Interaction Insights into Carbon Utilization and Element Cycling Functions of Hydrothermarchaeota in Hydrothermal Sediment.</title>
        <authorList>
            <person name="Zhou Z."/>
            <person name="Liu Y."/>
            <person name="Xu W."/>
            <person name="Pan J."/>
            <person name="Luo Z.H."/>
            <person name="Li M."/>
        </authorList>
    </citation>
    <scope>NUCLEOTIDE SEQUENCE [LARGE SCALE GENOMIC DNA]</scope>
    <source>
        <strain evidence="11">SpSt-573</strain>
    </source>
</reference>
<dbReference type="GO" id="GO:0051539">
    <property type="term" value="F:4 iron, 4 sulfur cluster binding"/>
    <property type="evidence" value="ECO:0007669"/>
    <property type="project" value="UniProtKB-KW"/>
</dbReference>
<keyword evidence="2" id="KW-0001">2Fe-2S</keyword>
<dbReference type="SUPFAM" id="SSF54862">
    <property type="entry name" value="4Fe-4S ferredoxins"/>
    <property type="match status" value="1"/>
</dbReference>
<dbReference type="InterPro" id="IPR017896">
    <property type="entry name" value="4Fe4S_Fe-S-bd"/>
</dbReference>
<dbReference type="Pfam" id="PF02256">
    <property type="entry name" value="Fe_hyd_SSU"/>
    <property type="match status" value="1"/>
</dbReference>
<dbReference type="FunFam" id="3.10.20.740:FF:000005">
    <property type="entry name" value="NADH:ubiquinone oxidoreductase subunit"/>
    <property type="match status" value="1"/>
</dbReference>
<dbReference type="GO" id="GO:0005506">
    <property type="term" value="F:iron ion binding"/>
    <property type="evidence" value="ECO:0007669"/>
    <property type="project" value="InterPro"/>
</dbReference>
<dbReference type="InterPro" id="IPR036010">
    <property type="entry name" value="2Fe-2S_ferredoxin-like_sf"/>
</dbReference>
<comment type="caution">
    <text evidence="11">The sequence shown here is derived from an EMBL/GenBank/DDBJ whole genome shotgun (WGS) entry which is preliminary data.</text>
</comment>
<keyword evidence="4" id="KW-0677">Repeat</keyword>
<dbReference type="InterPro" id="IPR009016">
    <property type="entry name" value="Fe_hydrogenase"/>
</dbReference>
<evidence type="ECO:0000259" key="8">
    <source>
        <dbReference type="PROSITE" id="PS51085"/>
    </source>
</evidence>
<keyword evidence="6" id="KW-0408">Iron</keyword>
<dbReference type="SUPFAM" id="SSF53920">
    <property type="entry name" value="Fe-only hydrogenase"/>
    <property type="match status" value="1"/>
</dbReference>
<dbReference type="InterPro" id="IPR017900">
    <property type="entry name" value="4Fe4S_Fe_S_CS"/>
</dbReference>
<feature type="domain" description="2Fe-2S ferredoxin-type" evidence="8">
    <location>
        <begin position="1"/>
        <end position="83"/>
    </location>
</feature>
<evidence type="ECO:0000256" key="4">
    <source>
        <dbReference type="ARBA" id="ARBA00022737"/>
    </source>
</evidence>
<dbReference type="SUPFAM" id="SSF54292">
    <property type="entry name" value="2Fe-2S ferredoxin-like"/>
    <property type="match status" value="1"/>
</dbReference>
<dbReference type="Gene3D" id="3.40.950.10">
    <property type="entry name" value="Fe-only Hydrogenase (Larger Subunit), Chain L, domain 3"/>
    <property type="match status" value="1"/>
</dbReference>
<organism evidence="11">
    <name type="scientific">Anaerolinea thermolimosa</name>
    <dbReference type="NCBI Taxonomy" id="229919"/>
    <lineage>
        <taxon>Bacteria</taxon>
        <taxon>Bacillati</taxon>
        <taxon>Chloroflexota</taxon>
        <taxon>Anaerolineae</taxon>
        <taxon>Anaerolineales</taxon>
        <taxon>Anaerolineaceae</taxon>
        <taxon>Anaerolinea</taxon>
    </lineage>
</organism>
<evidence type="ECO:0000256" key="3">
    <source>
        <dbReference type="ARBA" id="ARBA00022723"/>
    </source>
</evidence>
<dbReference type="PROSITE" id="PS51839">
    <property type="entry name" value="4FE4S_HC3"/>
    <property type="match status" value="1"/>
</dbReference>
<protein>
    <submittedName>
        <fullName evidence="11">NADH:ubiquinone oxidoreductase</fullName>
    </submittedName>
</protein>
<dbReference type="InterPro" id="IPR003149">
    <property type="entry name" value="Fe_hydrogenase_ssu"/>
</dbReference>
<dbReference type="InterPro" id="IPR050340">
    <property type="entry name" value="Cytosolic_Fe-S_CAF"/>
</dbReference>
<evidence type="ECO:0000256" key="6">
    <source>
        <dbReference type="ARBA" id="ARBA00023004"/>
    </source>
</evidence>
<dbReference type="Gene3D" id="3.30.70.20">
    <property type="match status" value="1"/>
</dbReference>
<dbReference type="Pfam" id="PF00037">
    <property type="entry name" value="Fer4"/>
    <property type="match status" value="1"/>
</dbReference>
<feature type="domain" description="4Fe-4S ferredoxin-type" evidence="9">
    <location>
        <begin position="186"/>
        <end position="214"/>
    </location>
</feature>
<evidence type="ECO:0000256" key="2">
    <source>
        <dbReference type="ARBA" id="ARBA00022714"/>
    </source>
</evidence>
<dbReference type="AlphaFoldDB" id="A0A7C4KJQ2"/>
<evidence type="ECO:0000256" key="1">
    <source>
        <dbReference type="ARBA" id="ARBA00022485"/>
    </source>
</evidence>
<evidence type="ECO:0000313" key="11">
    <source>
        <dbReference type="EMBL" id="HGS22933.1"/>
    </source>
</evidence>
<feature type="domain" description="4Fe-4S ferredoxin-type" evidence="9">
    <location>
        <begin position="142"/>
        <end position="173"/>
    </location>
</feature>
<dbReference type="Gene3D" id="3.10.20.740">
    <property type="match status" value="1"/>
</dbReference>
<dbReference type="InterPro" id="IPR001041">
    <property type="entry name" value="2Fe-2S_ferredoxin-type"/>
</dbReference>
<dbReference type="CDD" id="cd00207">
    <property type="entry name" value="fer2"/>
    <property type="match status" value="1"/>
</dbReference>
<dbReference type="PROSITE" id="PS51085">
    <property type="entry name" value="2FE2S_FER_2"/>
    <property type="match status" value="1"/>
</dbReference>
<dbReference type="SMART" id="SM00929">
    <property type="entry name" value="NADH-G_4Fe-4S_3"/>
    <property type="match status" value="1"/>
</dbReference>
<dbReference type="PROSITE" id="PS51379">
    <property type="entry name" value="4FE4S_FER_2"/>
    <property type="match status" value="2"/>
</dbReference>
<evidence type="ECO:0000256" key="7">
    <source>
        <dbReference type="ARBA" id="ARBA00023014"/>
    </source>
</evidence>
<keyword evidence="7" id="KW-0411">Iron-sulfur</keyword>
<dbReference type="InterPro" id="IPR013352">
    <property type="entry name" value="Fe_hydrogenase_subset"/>
</dbReference>
<dbReference type="EMBL" id="DSYK01000691">
    <property type="protein sequence ID" value="HGS22933.1"/>
    <property type="molecule type" value="Genomic_DNA"/>
</dbReference>
<dbReference type="Gene3D" id="3.40.50.1780">
    <property type="match status" value="1"/>
</dbReference>
<dbReference type="GO" id="GO:0008901">
    <property type="term" value="F:ferredoxin hydrogenase activity"/>
    <property type="evidence" value="ECO:0007669"/>
    <property type="project" value="InterPro"/>
</dbReference>
<dbReference type="SMART" id="SM00902">
    <property type="entry name" value="Fe_hyd_SSU"/>
    <property type="match status" value="1"/>
</dbReference>
<proteinExistence type="predicted"/>
<dbReference type="FunFam" id="3.30.70.20:FF:000035">
    <property type="entry name" value="Iron hydrogenase 1"/>
    <property type="match status" value="1"/>
</dbReference>
<evidence type="ECO:0000259" key="9">
    <source>
        <dbReference type="PROSITE" id="PS51379"/>
    </source>
</evidence>
<dbReference type="InterPro" id="IPR036991">
    <property type="entry name" value="Fe_hydrogenase_ssu_sf"/>
</dbReference>
<dbReference type="PANTHER" id="PTHR11615">
    <property type="entry name" value="NITRATE, FORMATE, IRON DEHYDROGENASE"/>
    <property type="match status" value="1"/>
</dbReference>
<keyword evidence="3" id="KW-0479">Metal-binding</keyword>
<dbReference type="Pfam" id="PF13510">
    <property type="entry name" value="Fer2_4"/>
    <property type="match status" value="1"/>
</dbReference>
<dbReference type="InterPro" id="IPR049830">
    <property type="entry name" value="HndD"/>
</dbReference>
<sequence length="582" mass="64334">MINLTIDGKPVAVEEGTTILEAARAIHLHIPTLCYLNLEKFKYLNNVASCRICVVEVEGRRNLAPACATPVSEGMKIITNSRRVLSSRRKNLELIISNHPFDCLVCAKSTDCELQRLVWEFGINTQRYRGERSRHEIDRSSGALKRDPNKCIMCRRCETMCNEVQTVGALTAFGRGFHTVVAPAEKKPVVESNCVYCGQCVSVCPTAALTGVGYIQQTWDALFNPKKKVVVQVAPAVRVAIGEEFGFPPGQPVTGKLVAGLRHIGFDAVFDTTFGADLTVMEESREVLERMDKNENLPILTSCCPGWINFLKYHFPDLQYMPSTCKSPQQMTGAVIKTYYAQKMGIAPEDIVVVSVIPCIAKKYEASRPEEETYGLRDVDYVLTTREIAKMLKEGAADLRYLPEQEFDDPLGQSTGAGVIFGGSGGVLEATLRTVYELKTGKELTDVTFHGVRGMEGIREASIELDGRVVRVAAVSGLGNALRVLEKIRKGQEIYDIIEIMACPGGCVNGGGQPYAEDREEIIEKRLNGLYQLDRSMTIRKSHRNPAVLELYQNFLGEPGSLKAHEILHLSHHLAEEPACCS</sequence>
<feature type="domain" description="4Fe-4S His(Cys)3-ligated-type" evidence="10">
    <location>
        <begin position="83"/>
        <end position="122"/>
    </location>
</feature>
<dbReference type="Pfam" id="PF02906">
    <property type="entry name" value="Fe_hyd_lg_C"/>
    <property type="match status" value="1"/>
</dbReference>
<dbReference type="PROSITE" id="PS00198">
    <property type="entry name" value="4FE4S_FER_1"/>
    <property type="match status" value="1"/>
</dbReference>
<keyword evidence="1" id="KW-0004">4Fe-4S</keyword>
<evidence type="ECO:0000256" key="5">
    <source>
        <dbReference type="ARBA" id="ARBA00023002"/>
    </source>
</evidence>
<name>A0A7C4KJQ2_9CHLR</name>
<keyword evidence="11" id="KW-0830">Ubiquinone</keyword>
<dbReference type="GO" id="GO:0051537">
    <property type="term" value="F:2 iron, 2 sulfur cluster binding"/>
    <property type="evidence" value="ECO:0007669"/>
    <property type="project" value="UniProtKB-KW"/>
</dbReference>
<keyword evidence="5" id="KW-0560">Oxidoreductase</keyword>
<dbReference type="InterPro" id="IPR004108">
    <property type="entry name" value="Fe_hydrogenase_lsu_C"/>
</dbReference>
<dbReference type="NCBIfam" id="TIGR02512">
    <property type="entry name" value="FeFe_hydrog_A"/>
    <property type="match status" value="1"/>
</dbReference>
<dbReference type="Pfam" id="PF10588">
    <property type="entry name" value="NADH-G_4Fe-4S_3"/>
    <property type="match status" value="1"/>
</dbReference>